<reference evidence="3 4" key="1">
    <citation type="journal article" date="2022" name="G3 (Bethesda)">
        <title>Whole-genome sequence and methylome profiling of the almond [Prunus dulcis (Mill.) D.A. Webb] cultivar 'Nonpareil'.</title>
        <authorList>
            <person name="D'Amico-Willman K.M."/>
            <person name="Ouma W.Z."/>
            <person name="Meulia T."/>
            <person name="Sideli G.M."/>
            <person name="Gradziel T.M."/>
            <person name="Fresnedo-Ramirez J."/>
        </authorList>
    </citation>
    <scope>NUCLEOTIDE SEQUENCE [LARGE SCALE GENOMIC DNA]</scope>
    <source>
        <strain evidence="3">Clone GOH B32 T37-40</strain>
    </source>
</reference>
<evidence type="ECO:0000313" key="3">
    <source>
        <dbReference type="EMBL" id="KAI5318866.1"/>
    </source>
</evidence>
<keyword evidence="1" id="KW-1133">Transmembrane helix</keyword>
<keyword evidence="1" id="KW-0472">Membrane</keyword>
<accession>A0AAD4V6T1</accession>
<dbReference type="Pfam" id="PF13976">
    <property type="entry name" value="gag_pre-integrs"/>
    <property type="match status" value="1"/>
</dbReference>
<protein>
    <recommendedName>
        <fullName evidence="2">GAG-pre-integrase domain-containing protein</fullName>
    </recommendedName>
</protein>
<feature type="transmembrane region" description="Helical" evidence="1">
    <location>
        <begin position="59"/>
        <end position="83"/>
    </location>
</feature>
<keyword evidence="1" id="KW-0812">Transmembrane</keyword>
<proteinExistence type="predicted"/>
<keyword evidence="4" id="KW-1185">Reference proteome</keyword>
<dbReference type="AlphaFoldDB" id="A0AAD4V6T1"/>
<evidence type="ECO:0000256" key="1">
    <source>
        <dbReference type="SAM" id="Phobius"/>
    </source>
</evidence>
<sequence>MTPNVHNLQASAPYHSDDKITMGNGEGLCINHIGSSALPALPGILHLIPYIMSLSLQQIYSLSINSVAITIAGLFLMSITYLCRTNKTNTLMFQGQSNKGLYSIPQFLSPGFKASPTNRLVPFVSNKEHGSSAGVSTSSVCFNPQIKNSVISSGSHALLGQQVKTKLWHLRLGHVTNEVLQHMLKASHISVTPDTTSAICESCLQGKMHKLPFPSSSTISSKPFSKLHSDVWGPSAVLL</sequence>
<name>A0AAD4V6T1_PRUDU</name>
<evidence type="ECO:0000313" key="4">
    <source>
        <dbReference type="Proteomes" id="UP001054821"/>
    </source>
</evidence>
<organism evidence="3 4">
    <name type="scientific">Prunus dulcis</name>
    <name type="common">Almond</name>
    <name type="synonym">Amygdalus dulcis</name>
    <dbReference type="NCBI Taxonomy" id="3755"/>
    <lineage>
        <taxon>Eukaryota</taxon>
        <taxon>Viridiplantae</taxon>
        <taxon>Streptophyta</taxon>
        <taxon>Embryophyta</taxon>
        <taxon>Tracheophyta</taxon>
        <taxon>Spermatophyta</taxon>
        <taxon>Magnoliopsida</taxon>
        <taxon>eudicotyledons</taxon>
        <taxon>Gunneridae</taxon>
        <taxon>Pentapetalae</taxon>
        <taxon>rosids</taxon>
        <taxon>fabids</taxon>
        <taxon>Rosales</taxon>
        <taxon>Rosaceae</taxon>
        <taxon>Amygdaloideae</taxon>
        <taxon>Amygdaleae</taxon>
        <taxon>Prunus</taxon>
    </lineage>
</organism>
<evidence type="ECO:0000259" key="2">
    <source>
        <dbReference type="Pfam" id="PF13976"/>
    </source>
</evidence>
<comment type="caution">
    <text evidence="3">The sequence shown here is derived from an EMBL/GenBank/DDBJ whole genome shotgun (WGS) entry which is preliminary data.</text>
</comment>
<gene>
    <name evidence="3" type="ORF">L3X38_038574</name>
</gene>
<dbReference type="EMBL" id="JAJFAZ020000007">
    <property type="protein sequence ID" value="KAI5318866.1"/>
    <property type="molecule type" value="Genomic_DNA"/>
</dbReference>
<feature type="domain" description="GAG-pre-integrase" evidence="2">
    <location>
        <begin position="161"/>
        <end position="208"/>
    </location>
</feature>
<dbReference type="InterPro" id="IPR025724">
    <property type="entry name" value="GAG-pre-integrase_dom"/>
</dbReference>
<dbReference type="Proteomes" id="UP001054821">
    <property type="component" value="Chromosome 7"/>
</dbReference>